<evidence type="ECO:0000256" key="2">
    <source>
        <dbReference type="ARBA" id="ARBA00001633"/>
    </source>
</evidence>
<evidence type="ECO:0000256" key="11">
    <source>
        <dbReference type="ARBA" id="ARBA00023235"/>
    </source>
</evidence>
<keyword evidence="9 15" id="KW-0822">Tryptophan biosynthesis</keyword>
<dbReference type="InterPro" id="IPR011060">
    <property type="entry name" value="RibuloseP-bd_barrel"/>
</dbReference>
<evidence type="ECO:0000256" key="10">
    <source>
        <dbReference type="ARBA" id="ARBA00023141"/>
    </source>
</evidence>
<evidence type="ECO:0000313" key="20">
    <source>
        <dbReference type="Proteomes" id="UP000664654"/>
    </source>
</evidence>
<comment type="similarity">
    <text evidence="16">Belongs to the TrpF family.</text>
</comment>
<evidence type="ECO:0000313" key="19">
    <source>
        <dbReference type="EMBL" id="MBN7826889.1"/>
    </source>
</evidence>
<name>A0A939IS75_9ALTE</name>
<dbReference type="Gene3D" id="3.20.20.70">
    <property type="entry name" value="Aldolase class I"/>
    <property type="match status" value="2"/>
</dbReference>
<dbReference type="PANTHER" id="PTHR22854:SF2">
    <property type="entry name" value="INDOLE-3-GLYCEROL-PHOSPHATE SYNTHASE"/>
    <property type="match status" value="1"/>
</dbReference>
<dbReference type="PANTHER" id="PTHR22854">
    <property type="entry name" value="TRYPTOPHAN BIOSYNTHESIS PROTEIN"/>
    <property type="match status" value="1"/>
</dbReference>
<organism evidence="19 20">
    <name type="scientific">Bowmanella dokdonensis</name>
    <dbReference type="NCBI Taxonomy" id="751969"/>
    <lineage>
        <taxon>Bacteria</taxon>
        <taxon>Pseudomonadati</taxon>
        <taxon>Pseudomonadota</taxon>
        <taxon>Gammaproteobacteria</taxon>
        <taxon>Alteromonadales</taxon>
        <taxon>Alteromonadaceae</taxon>
        <taxon>Bowmanella</taxon>
    </lineage>
</organism>
<dbReference type="InterPro" id="IPR001240">
    <property type="entry name" value="PRAI_dom"/>
</dbReference>
<evidence type="ECO:0000256" key="3">
    <source>
        <dbReference type="ARBA" id="ARBA00004664"/>
    </source>
</evidence>
<comment type="pathway">
    <text evidence="3 16">Amino-acid biosynthesis; L-tryptophan biosynthesis; L-tryptophan from chorismate: step 3/5.</text>
</comment>
<comment type="caution">
    <text evidence="19">The sequence shown here is derived from an EMBL/GenBank/DDBJ whole genome shotgun (WGS) entry which is preliminary data.</text>
</comment>
<dbReference type="Proteomes" id="UP000664654">
    <property type="component" value="Unassembled WGS sequence"/>
</dbReference>
<dbReference type="InterPro" id="IPR045186">
    <property type="entry name" value="Indole-3-glycerol_P_synth"/>
</dbReference>
<evidence type="ECO:0000256" key="12">
    <source>
        <dbReference type="ARBA" id="ARBA00023239"/>
    </source>
</evidence>
<dbReference type="InterPro" id="IPR013785">
    <property type="entry name" value="Aldolase_TIM"/>
</dbReference>
<evidence type="ECO:0000256" key="15">
    <source>
        <dbReference type="HAMAP-Rule" id="MF_00134"/>
    </source>
</evidence>
<dbReference type="CDD" id="cd00405">
    <property type="entry name" value="PRAI"/>
    <property type="match status" value="1"/>
</dbReference>
<reference evidence="19" key="1">
    <citation type="submission" date="2021-03" db="EMBL/GenBank/DDBJ databases">
        <title>novel species isolated from a fishpond in China.</title>
        <authorList>
            <person name="Lu H."/>
            <person name="Cai Z."/>
        </authorList>
    </citation>
    <scope>NUCLEOTIDE SEQUENCE</scope>
    <source>
        <strain evidence="19">JCM 30855</strain>
    </source>
</reference>
<dbReference type="AlphaFoldDB" id="A0A939IS75"/>
<dbReference type="Pfam" id="PF00697">
    <property type="entry name" value="PRAI"/>
    <property type="match status" value="1"/>
</dbReference>
<comment type="pathway">
    <text evidence="4 15">Amino-acid biosynthesis; L-tryptophan biosynthesis; L-tryptophan from chorismate: step 4/5.</text>
</comment>
<evidence type="ECO:0000259" key="17">
    <source>
        <dbReference type="Pfam" id="PF00218"/>
    </source>
</evidence>
<dbReference type="InterPro" id="IPR013798">
    <property type="entry name" value="Indole-3-glycerol_P_synth_dom"/>
</dbReference>
<dbReference type="Pfam" id="PF00218">
    <property type="entry name" value="IGPS"/>
    <property type="match status" value="1"/>
</dbReference>
<comment type="catalytic activity">
    <reaction evidence="1 16">
        <text>N-(5-phospho-beta-D-ribosyl)anthranilate = 1-(2-carboxyphenylamino)-1-deoxy-D-ribulose 5-phosphate</text>
        <dbReference type="Rhea" id="RHEA:21540"/>
        <dbReference type="ChEBI" id="CHEBI:18277"/>
        <dbReference type="ChEBI" id="CHEBI:58613"/>
        <dbReference type="EC" id="5.3.1.24"/>
    </reaction>
</comment>
<dbReference type="InterPro" id="IPR001468">
    <property type="entry name" value="Indole-3-GlycerolPSynthase_CS"/>
</dbReference>
<dbReference type="GO" id="GO:0004640">
    <property type="term" value="F:phosphoribosylanthranilate isomerase activity"/>
    <property type="evidence" value="ECO:0007669"/>
    <property type="project" value="UniProtKB-UniRule"/>
</dbReference>
<keyword evidence="13" id="KW-0511">Multifunctional enzyme</keyword>
<comment type="similarity">
    <text evidence="5">In the N-terminal section; belongs to the TrpC family.</text>
</comment>
<evidence type="ECO:0000256" key="1">
    <source>
        <dbReference type="ARBA" id="ARBA00001164"/>
    </source>
</evidence>
<evidence type="ECO:0000259" key="18">
    <source>
        <dbReference type="Pfam" id="PF00697"/>
    </source>
</evidence>
<dbReference type="GO" id="GO:0000162">
    <property type="term" value="P:L-tryptophan biosynthetic process"/>
    <property type="evidence" value="ECO:0007669"/>
    <property type="project" value="UniProtKB-UniRule"/>
</dbReference>
<keyword evidence="11 16" id="KW-0413">Isomerase</keyword>
<keyword evidence="12 15" id="KW-0456">Lyase</keyword>
<evidence type="ECO:0000256" key="7">
    <source>
        <dbReference type="ARBA" id="ARBA00022605"/>
    </source>
</evidence>
<evidence type="ECO:0000256" key="4">
    <source>
        <dbReference type="ARBA" id="ARBA00004696"/>
    </source>
</evidence>
<dbReference type="FunFam" id="3.20.20.70:FF:000024">
    <property type="entry name" value="Indole-3-glycerol phosphate synthase"/>
    <property type="match status" value="1"/>
</dbReference>
<accession>A0A939IS75</accession>
<dbReference type="EC" id="5.3.1.24" evidence="16"/>
<gene>
    <name evidence="19" type="primary">trpCF</name>
    <name evidence="15" type="synonym">trpC</name>
    <name evidence="16" type="synonym">trpF</name>
    <name evidence="19" type="ORF">J0A66_16760</name>
</gene>
<comment type="function">
    <text evidence="14">Bifunctional enzyme that catalyzes two sequential steps of tryptophan biosynthetic pathway. The first reaction is catalyzed by the isomerase, coded by the TrpF domain; the second reaction is catalyzed by the synthase, coded by the TrpC domain.</text>
</comment>
<sequence>MANVLEKIVADKREELKTRKQSLPLESFIDTLTPSRKSLFDALSQQRAGFIFECKKASPSKGLIREHFDLDEILDAYTPHAAAISVLTDEKYFQGSYDYLRHVTSRVSQPVLNKDFFIDPYQVHLARLYEADAILLMLSVLNDNEYHQLAELANHYHLDILTEVSNEPEARRACQLGARIIGINNRNLRDLSTDLSATERLAPLLPEDALIISESGIYTHQDVLRLAPLADGFLVGSSLMAQQDLALAVSQLVLGQVKICGLTRPQDVQAARQAGASYAGLIFAPKSPRYIGLAQARELVRSVPFNYVGVFVDAPVDEVAKTAAILKLSAVQLHGQEDDLYLATLKPRLPDGCELWQARGVINSLPVLDNPLVDRYLLDCQVGGHFGGTGQAFDWQLLQTLEDKSRLVLAGGLSPDNIHQAAATGAAVLDVNSGVESAPGIKDSDKITLLFSQLRDY</sequence>
<dbReference type="GO" id="GO:0004425">
    <property type="term" value="F:indole-3-glycerol-phosphate synthase activity"/>
    <property type="evidence" value="ECO:0007669"/>
    <property type="project" value="UniProtKB-UniRule"/>
</dbReference>
<proteinExistence type="inferred from homology"/>
<evidence type="ECO:0000256" key="9">
    <source>
        <dbReference type="ARBA" id="ARBA00022822"/>
    </source>
</evidence>
<keyword evidence="7 15" id="KW-0028">Amino-acid biosynthesis</keyword>
<comment type="catalytic activity">
    <reaction evidence="2 15">
        <text>1-(2-carboxyphenylamino)-1-deoxy-D-ribulose 5-phosphate + H(+) = (1S,2R)-1-C-(indol-3-yl)glycerol 3-phosphate + CO2 + H2O</text>
        <dbReference type="Rhea" id="RHEA:23476"/>
        <dbReference type="ChEBI" id="CHEBI:15377"/>
        <dbReference type="ChEBI" id="CHEBI:15378"/>
        <dbReference type="ChEBI" id="CHEBI:16526"/>
        <dbReference type="ChEBI" id="CHEBI:58613"/>
        <dbReference type="ChEBI" id="CHEBI:58866"/>
        <dbReference type="EC" id="4.1.1.48"/>
    </reaction>
</comment>
<dbReference type="EC" id="4.1.1.48" evidence="15"/>
<dbReference type="NCBIfam" id="NF006945">
    <property type="entry name" value="PRK09427.1"/>
    <property type="match status" value="1"/>
</dbReference>
<evidence type="ECO:0000256" key="8">
    <source>
        <dbReference type="ARBA" id="ARBA00022793"/>
    </source>
</evidence>
<protein>
    <recommendedName>
        <fullName evidence="15 16">Multifunctional fusion protein</fullName>
    </recommendedName>
    <domain>
        <recommendedName>
            <fullName evidence="15">Indole-3-glycerol phosphate synthase</fullName>
            <shortName evidence="15">IGPS</shortName>
            <ecNumber evidence="15">4.1.1.48</ecNumber>
        </recommendedName>
    </domain>
    <domain>
        <recommendedName>
            <fullName evidence="16">N-(5'-phosphoribosyl)anthranilate isomerase</fullName>
            <shortName evidence="16">PRAI</shortName>
            <ecNumber evidence="16">5.3.1.24</ecNumber>
        </recommendedName>
    </domain>
</protein>
<evidence type="ECO:0000256" key="16">
    <source>
        <dbReference type="HAMAP-Rule" id="MF_00135"/>
    </source>
</evidence>
<keyword evidence="8 15" id="KW-0210">Decarboxylase</keyword>
<dbReference type="RefSeq" id="WP_206574999.1">
    <property type="nucleotide sequence ID" value="NZ_JAFKCV010000011.1"/>
</dbReference>
<dbReference type="CDD" id="cd00331">
    <property type="entry name" value="IGPS"/>
    <property type="match status" value="1"/>
</dbReference>
<dbReference type="PROSITE" id="PS00614">
    <property type="entry name" value="IGPS"/>
    <property type="match status" value="1"/>
</dbReference>
<feature type="domain" description="Indole-3-glycerol phosphate synthase" evidence="17">
    <location>
        <begin position="5"/>
        <end position="252"/>
    </location>
</feature>
<comment type="similarity">
    <text evidence="6">In the C-terminal section; belongs to the TrpF family.</text>
</comment>
<dbReference type="HAMAP" id="MF_00134_B">
    <property type="entry name" value="IGPS_B"/>
    <property type="match status" value="1"/>
</dbReference>
<evidence type="ECO:0000256" key="5">
    <source>
        <dbReference type="ARBA" id="ARBA00007902"/>
    </source>
</evidence>
<dbReference type="SUPFAM" id="SSF51366">
    <property type="entry name" value="Ribulose-phoshate binding barrel"/>
    <property type="match status" value="2"/>
</dbReference>
<evidence type="ECO:0000256" key="6">
    <source>
        <dbReference type="ARBA" id="ARBA00009847"/>
    </source>
</evidence>
<dbReference type="EMBL" id="JAFKCV010000011">
    <property type="protein sequence ID" value="MBN7826889.1"/>
    <property type="molecule type" value="Genomic_DNA"/>
</dbReference>
<comment type="similarity">
    <text evidence="15">Belongs to the TrpC family.</text>
</comment>
<feature type="domain" description="N-(5'phosphoribosyl) anthranilate isomerase (PRAI)" evidence="18">
    <location>
        <begin position="257"/>
        <end position="451"/>
    </location>
</feature>
<keyword evidence="20" id="KW-1185">Reference proteome</keyword>
<keyword evidence="10 15" id="KW-0057">Aromatic amino acid biosynthesis</keyword>
<evidence type="ECO:0000256" key="14">
    <source>
        <dbReference type="ARBA" id="ARBA00025592"/>
    </source>
</evidence>
<dbReference type="HAMAP" id="MF_00135">
    <property type="entry name" value="PRAI"/>
    <property type="match status" value="1"/>
</dbReference>
<evidence type="ECO:0000256" key="13">
    <source>
        <dbReference type="ARBA" id="ARBA00023268"/>
    </source>
</evidence>